<gene>
    <name evidence="2 4" type="ORF">CBG26611</name>
    <name evidence="2" type="ORF">CBG_26611</name>
</gene>
<accession>B6IL11</accession>
<dbReference type="GeneID" id="68918089"/>
<evidence type="ECO:0000313" key="3">
    <source>
        <dbReference type="Proteomes" id="UP000008549"/>
    </source>
</evidence>
<dbReference type="AlphaFoldDB" id="B6IL11"/>
<dbReference type="WormBase" id="CBG26611">
    <property type="protein sequence ID" value="CBP35027"/>
    <property type="gene ID" value="WBGene00088025"/>
</dbReference>
<keyword evidence="3" id="KW-1185">Reference proteome</keyword>
<keyword evidence="1" id="KW-0732">Signal</keyword>
<evidence type="ECO:0000313" key="4">
    <source>
        <dbReference type="WormBase" id="CBG26611"/>
    </source>
</evidence>
<feature type="chain" id="PRO_5002844316" evidence="1">
    <location>
        <begin position="21"/>
        <end position="77"/>
    </location>
</feature>
<sequence length="77" mass="8561">MKVIFWIFLILALLAPIATSSSHHHKHRTCYKKLKIHIGDVCGSECLGDLKLVQNVVCLGGTVTNEQLKDVCCPDQE</sequence>
<dbReference type="EMBL" id="HE601380">
    <property type="protein sequence ID" value="CAS00591.1"/>
    <property type="molecule type" value="Genomic_DNA"/>
</dbReference>
<name>B6IL11_CAEBR</name>
<dbReference type="HOGENOM" id="CLU_2640305_0_0_1"/>
<reference evidence="2 3" key="2">
    <citation type="journal article" date="2011" name="PLoS Genet.">
        <title>Caenorhabditis briggsae recombinant inbred line genotypes reveal inter-strain incompatibility and the evolution of recombination.</title>
        <authorList>
            <person name="Ross J.A."/>
            <person name="Koboldt D.C."/>
            <person name="Staisch J.E."/>
            <person name="Chamberlin H.M."/>
            <person name="Gupta B.P."/>
            <person name="Miller R.D."/>
            <person name="Baird S.E."/>
            <person name="Haag E.S."/>
        </authorList>
    </citation>
    <scope>NUCLEOTIDE SEQUENCE [LARGE SCALE GENOMIC DNA]</scope>
    <source>
        <strain evidence="2 3">AF16</strain>
    </source>
</reference>
<feature type="signal peptide" evidence="1">
    <location>
        <begin position="1"/>
        <end position="20"/>
    </location>
</feature>
<evidence type="ECO:0000256" key="1">
    <source>
        <dbReference type="SAM" id="SignalP"/>
    </source>
</evidence>
<evidence type="ECO:0000313" key="2">
    <source>
        <dbReference type="EMBL" id="CAS00591.1"/>
    </source>
</evidence>
<dbReference type="CTD" id="68918089"/>
<dbReference type="InParanoid" id="B6IL11"/>
<dbReference type="FunCoup" id="B6IL11">
    <property type="interactions" value="152"/>
</dbReference>
<organism evidence="2 3">
    <name type="scientific">Caenorhabditis briggsae</name>
    <dbReference type="NCBI Taxonomy" id="6238"/>
    <lineage>
        <taxon>Eukaryota</taxon>
        <taxon>Metazoa</taxon>
        <taxon>Ecdysozoa</taxon>
        <taxon>Nematoda</taxon>
        <taxon>Chromadorea</taxon>
        <taxon>Rhabditida</taxon>
        <taxon>Rhabditina</taxon>
        <taxon>Rhabditomorpha</taxon>
        <taxon>Rhabditoidea</taxon>
        <taxon>Rhabditidae</taxon>
        <taxon>Peloderinae</taxon>
        <taxon>Caenorhabditis</taxon>
    </lineage>
</organism>
<dbReference type="KEGG" id="cbr:CBG_26611"/>
<proteinExistence type="predicted"/>
<dbReference type="RefSeq" id="XP_045100150.1">
    <property type="nucleotide sequence ID" value="XM_045241397.1"/>
</dbReference>
<reference evidence="2 3" key="1">
    <citation type="journal article" date="2003" name="PLoS Biol.">
        <title>The genome sequence of Caenorhabditis briggsae: a platform for comparative genomics.</title>
        <authorList>
            <person name="Stein L.D."/>
            <person name="Bao Z."/>
            <person name="Blasiar D."/>
            <person name="Blumenthal T."/>
            <person name="Brent M.R."/>
            <person name="Chen N."/>
            <person name="Chinwalla A."/>
            <person name="Clarke L."/>
            <person name="Clee C."/>
            <person name="Coghlan A."/>
            <person name="Coulson A."/>
            <person name="D'Eustachio P."/>
            <person name="Fitch D.H."/>
            <person name="Fulton L.A."/>
            <person name="Fulton R.E."/>
            <person name="Griffiths-Jones S."/>
            <person name="Harris T.W."/>
            <person name="Hillier L.W."/>
            <person name="Kamath R."/>
            <person name="Kuwabara P.E."/>
            <person name="Mardis E.R."/>
            <person name="Marra M.A."/>
            <person name="Miner T.L."/>
            <person name="Minx P."/>
            <person name="Mullikin J.C."/>
            <person name="Plumb R.W."/>
            <person name="Rogers J."/>
            <person name="Schein J.E."/>
            <person name="Sohrmann M."/>
            <person name="Spieth J."/>
            <person name="Stajich J.E."/>
            <person name="Wei C."/>
            <person name="Willey D."/>
            <person name="Wilson R.K."/>
            <person name="Durbin R."/>
            <person name="Waterston R.H."/>
        </authorList>
    </citation>
    <scope>NUCLEOTIDE SEQUENCE [LARGE SCALE GENOMIC DNA]</scope>
    <source>
        <strain evidence="2 3">AF16</strain>
    </source>
</reference>
<protein>
    <submittedName>
        <fullName evidence="2">Protein CBG26611</fullName>
    </submittedName>
</protein>
<dbReference type="Proteomes" id="UP000008549">
    <property type="component" value="Unassembled WGS sequence"/>
</dbReference>